<evidence type="ECO:0000313" key="4">
    <source>
        <dbReference type="Proteomes" id="UP000295499"/>
    </source>
</evidence>
<feature type="transmembrane region" description="Helical" evidence="1">
    <location>
        <begin position="52"/>
        <end position="74"/>
    </location>
</feature>
<feature type="transmembrane region" description="Helical" evidence="1">
    <location>
        <begin position="136"/>
        <end position="156"/>
    </location>
</feature>
<dbReference type="GO" id="GO:0000271">
    <property type="term" value="P:polysaccharide biosynthetic process"/>
    <property type="evidence" value="ECO:0007669"/>
    <property type="project" value="TreeGrafter"/>
</dbReference>
<dbReference type="GO" id="GO:0016020">
    <property type="term" value="C:membrane"/>
    <property type="evidence" value="ECO:0007669"/>
    <property type="project" value="TreeGrafter"/>
</dbReference>
<keyword evidence="4" id="KW-1185">Reference proteome</keyword>
<keyword evidence="1" id="KW-0472">Membrane</keyword>
<accession>A0A4R6IA02</accession>
<organism evidence="3 4">
    <name type="scientific">Pedobacter duraquae</name>
    <dbReference type="NCBI Taxonomy" id="425511"/>
    <lineage>
        <taxon>Bacteria</taxon>
        <taxon>Pseudomonadati</taxon>
        <taxon>Bacteroidota</taxon>
        <taxon>Sphingobacteriia</taxon>
        <taxon>Sphingobacteriales</taxon>
        <taxon>Sphingobacteriaceae</taxon>
        <taxon>Pedobacter</taxon>
    </lineage>
</organism>
<dbReference type="GO" id="GO:0016747">
    <property type="term" value="F:acyltransferase activity, transferring groups other than amino-acyl groups"/>
    <property type="evidence" value="ECO:0007669"/>
    <property type="project" value="InterPro"/>
</dbReference>
<evidence type="ECO:0000259" key="2">
    <source>
        <dbReference type="Pfam" id="PF01757"/>
    </source>
</evidence>
<feature type="transmembrane region" description="Helical" evidence="1">
    <location>
        <begin position="272"/>
        <end position="291"/>
    </location>
</feature>
<evidence type="ECO:0000256" key="1">
    <source>
        <dbReference type="SAM" id="Phobius"/>
    </source>
</evidence>
<dbReference type="OrthoDB" id="290051at2"/>
<evidence type="ECO:0000313" key="3">
    <source>
        <dbReference type="EMBL" id="TDO19010.1"/>
    </source>
</evidence>
<dbReference type="InterPro" id="IPR050879">
    <property type="entry name" value="Acyltransferase_3"/>
</dbReference>
<dbReference type="PANTHER" id="PTHR23028">
    <property type="entry name" value="ACETYLTRANSFERASE"/>
    <property type="match status" value="1"/>
</dbReference>
<dbReference type="AlphaFoldDB" id="A0A4R6IA02"/>
<feature type="transmembrane region" description="Helical" evidence="1">
    <location>
        <begin position="195"/>
        <end position="216"/>
    </location>
</feature>
<dbReference type="InterPro" id="IPR002656">
    <property type="entry name" value="Acyl_transf_3_dom"/>
</dbReference>
<sequence>MNLNKSQRLFEIDLLRFIAAMSVVLFHFTISVKNSHGFYLLKSSTLNKIFNYGYLGAELFFMISGFVILMSVRATSPIQFVKSRIIRLYPSFVPICLFCWVMGNYILHTLNIGLFGLLLNISMIGLMFTNKYISGVYWTLRIEFQFYILVFLLLVTKNIGRIRIFLVSWLVISIICHVGINYLPQINIFKVLNILRFVLFTQFSSFFIGGCFFYLIKYENKKGDRAAALFTTISSCILCPIGANNFLIQSGIIILFFGIFYLITLPRFTFRFISFQSSLLMLGALTYPLYLIHEAFGEPIIQIMILLGIPHDLIFVIAIITVIALAFIIQKTIERPLTKQLKSILQ</sequence>
<keyword evidence="1" id="KW-0812">Transmembrane</keyword>
<feature type="transmembrane region" description="Helical" evidence="1">
    <location>
        <begin position="303"/>
        <end position="329"/>
    </location>
</feature>
<feature type="domain" description="Acyltransferase 3" evidence="2">
    <location>
        <begin position="11"/>
        <end position="329"/>
    </location>
</feature>
<feature type="transmembrane region" description="Helical" evidence="1">
    <location>
        <begin position="86"/>
        <end position="106"/>
    </location>
</feature>
<feature type="transmembrane region" description="Helical" evidence="1">
    <location>
        <begin position="112"/>
        <end position="129"/>
    </location>
</feature>
<dbReference type="RefSeq" id="WP_133559227.1">
    <property type="nucleotide sequence ID" value="NZ_SNWM01000008.1"/>
</dbReference>
<comment type="caution">
    <text evidence="3">The sequence shown here is derived from an EMBL/GenBank/DDBJ whole genome shotgun (WGS) entry which is preliminary data.</text>
</comment>
<dbReference type="PANTHER" id="PTHR23028:SF53">
    <property type="entry name" value="ACYL_TRANSF_3 DOMAIN-CONTAINING PROTEIN"/>
    <property type="match status" value="1"/>
</dbReference>
<feature type="transmembrane region" description="Helical" evidence="1">
    <location>
        <begin position="12"/>
        <end position="32"/>
    </location>
</feature>
<dbReference type="Pfam" id="PF01757">
    <property type="entry name" value="Acyl_transf_3"/>
    <property type="match status" value="1"/>
</dbReference>
<reference evidence="3 4" key="1">
    <citation type="submission" date="2019-03" db="EMBL/GenBank/DDBJ databases">
        <title>Genomic Encyclopedia of Archaeal and Bacterial Type Strains, Phase II (KMG-II): from individual species to whole genera.</title>
        <authorList>
            <person name="Goeker M."/>
        </authorList>
    </citation>
    <scope>NUCLEOTIDE SEQUENCE [LARGE SCALE GENOMIC DNA]</scope>
    <source>
        <strain evidence="3 4">DSM 19034</strain>
    </source>
</reference>
<feature type="transmembrane region" description="Helical" evidence="1">
    <location>
        <begin position="246"/>
        <end position="265"/>
    </location>
</feature>
<dbReference type="Proteomes" id="UP000295499">
    <property type="component" value="Unassembled WGS sequence"/>
</dbReference>
<protein>
    <submittedName>
        <fullName evidence="3">Peptidoglycan/LPS O-acetylase OafA/YrhL</fullName>
    </submittedName>
</protein>
<proteinExistence type="predicted"/>
<name>A0A4R6IA02_9SPHI</name>
<keyword evidence="1" id="KW-1133">Transmembrane helix</keyword>
<gene>
    <name evidence="3" type="ORF">CLV32_4632</name>
</gene>
<feature type="transmembrane region" description="Helical" evidence="1">
    <location>
        <begin position="162"/>
        <end position="183"/>
    </location>
</feature>
<dbReference type="EMBL" id="SNWM01000008">
    <property type="protein sequence ID" value="TDO19010.1"/>
    <property type="molecule type" value="Genomic_DNA"/>
</dbReference>